<proteinExistence type="predicted"/>
<sequence length="115" mass="12756">MMVDSVPRDTNTVSHFLALAFSCGIFRSNRSAPGCVALTEEGSWKVLNCNRHLPYVCELHTSGPALHEPKLRRRCSIKRPNNRDAPPSAFPSNKTEESLDQLLVSKLIASIAQHD</sequence>
<organism evidence="1 2">
    <name type="scientific">Anopheles albimanus</name>
    <name type="common">New world malaria mosquito</name>
    <dbReference type="NCBI Taxonomy" id="7167"/>
    <lineage>
        <taxon>Eukaryota</taxon>
        <taxon>Metazoa</taxon>
        <taxon>Ecdysozoa</taxon>
        <taxon>Arthropoda</taxon>
        <taxon>Hexapoda</taxon>
        <taxon>Insecta</taxon>
        <taxon>Pterygota</taxon>
        <taxon>Neoptera</taxon>
        <taxon>Endopterygota</taxon>
        <taxon>Diptera</taxon>
        <taxon>Nematocera</taxon>
        <taxon>Culicoidea</taxon>
        <taxon>Culicidae</taxon>
        <taxon>Anophelinae</taxon>
        <taxon>Anopheles</taxon>
    </lineage>
</organism>
<dbReference type="STRING" id="7167.A0A182F5L9"/>
<dbReference type="VEuPathDB" id="VectorBase:AALB001762"/>
<dbReference type="EnsemblMetazoa" id="AALB001762-RA">
    <property type="protein sequence ID" value="AALB001762-PA"/>
    <property type="gene ID" value="AALB001762"/>
</dbReference>
<dbReference type="AlphaFoldDB" id="A0A182F5L9"/>
<reference evidence="1" key="2">
    <citation type="submission" date="2022-08" db="UniProtKB">
        <authorList>
            <consortium name="EnsemblMetazoa"/>
        </authorList>
    </citation>
    <scope>IDENTIFICATION</scope>
    <source>
        <strain evidence="1">STECLA/ALBI9_A</strain>
    </source>
</reference>
<protein>
    <submittedName>
        <fullName evidence="1">Uncharacterized protein</fullName>
    </submittedName>
</protein>
<reference evidence="1 2" key="1">
    <citation type="journal article" date="2017" name="G3 (Bethesda)">
        <title>The Physical Genome Mapping of Anopheles albimanus Corrected Scaffold Misassemblies and Identified Interarm Rearrangements in Genus Anopheles.</title>
        <authorList>
            <person name="Artemov G.N."/>
            <person name="Peery A.N."/>
            <person name="Jiang X."/>
            <person name="Tu Z."/>
            <person name="Stegniy V.N."/>
            <person name="Sharakhova M.V."/>
            <person name="Sharakhov I.V."/>
        </authorList>
    </citation>
    <scope>NUCLEOTIDE SEQUENCE [LARGE SCALE GENOMIC DNA]</scope>
    <source>
        <strain evidence="1 2">ALBI9_A</strain>
    </source>
</reference>
<evidence type="ECO:0000313" key="2">
    <source>
        <dbReference type="Proteomes" id="UP000069272"/>
    </source>
</evidence>
<dbReference type="CDD" id="cd00037">
    <property type="entry name" value="CLECT"/>
    <property type="match status" value="1"/>
</dbReference>
<evidence type="ECO:0000313" key="1">
    <source>
        <dbReference type="EnsemblMetazoa" id="AALB001762-PA"/>
    </source>
</evidence>
<name>A0A182F5L9_ANOAL</name>
<dbReference type="InterPro" id="IPR016187">
    <property type="entry name" value="CTDL_fold"/>
</dbReference>
<dbReference type="SUPFAM" id="SSF56436">
    <property type="entry name" value="C-type lectin-like"/>
    <property type="match status" value="1"/>
</dbReference>
<dbReference type="Proteomes" id="UP000069272">
    <property type="component" value="Chromosome 2L"/>
</dbReference>
<keyword evidence="2" id="KW-1185">Reference proteome</keyword>
<accession>A0A182F5L9</accession>